<evidence type="ECO:0000256" key="5">
    <source>
        <dbReference type="ARBA" id="ARBA00022643"/>
    </source>
</evidence>
<dbReference type="InterPro" id="IPR013785">
    <property type="entry name" value="Aldolase_TIM"/>
</dbReference>
<evidence type="ECO:0000256" key="4">
    <source>
        <dbReference type="ARBA" id="ARBA00022630"/>
    </source>
</evidence>
<sequence length="316" mass="33427">MSVVTELSVPIIAAPMAGGPSTSELARAVSQAGGLGFLGTGTMSAEEAATQMASCAGTRVGVNLFAPQEPLASVDEVWDFVREVGVDVDKLPNIDYTFGWDAKLAAVISHRPAVASTMFGPFSRAEVDRLHDAGIEAWVTVTTPDDAATAERLGVDAVIVQGPEAGGHRGTWDVAVEPDWRPLTELLDAVKVGVPVIAAGGVTEKNIGRILEKADAVSCGSAFLLAEEAGTSEANRELLRKGGESVSTRAFSGRYARGLATEFTRTHDVAPIYPWVNPLLKPRRSEPDFAYCLAGLEWARETEPAADIVRRLSAAR</sequence>
<dbReference type="KEGG" id="cdo:CDOO_04605"/>
<dbReference type="OrthoDB" id="9778912at2"/>
<evidence type="ECO:0000256" key="2">
    <source>
        <dbReference type="ARBA" id="ARBA00009881"/>
    </source>
</evidence>
<dbReference type="SUPFAM" id="SSF51412">
    <property type="entry name" value="Inosine monophosphate dehydrogenase (IMPDH)"/>
    <property type="match status" value="1"/>
</dbReference>
<dbReference type="STRING" id="558173.CDOO_04605"/>
<dbReference type="GO" id="GO:0009636">
    <property type="term" value="P:response to toxic substance"/>
    <property type="evidence" value="ECO:0007669"/>
    <property type="project" value="UniProtKB-KW"/>
</dbReference>
<evidence type="ECO:0000313" key="10">
    <source>
        <dbReference type="EMBL" id="AIT60611.1"/>
    </source>
</evidence>
<accession>A0A097IEQ3</accession>
<dbReference type="Gene3D" id="3.20.20.70">
    <property type="entry name" value="Aldolase class I"/>
    <property type="match status" value="1"/>
</dbReference>
<comment type="cofactor">
    <cofactor evidence="1">
        <name>FMN</name>
        <dbReference type="ChEBI" id="CHEBI:58210"/>
    </cofactor>
</comment>
<reference evidence="10 11" key="1">
    <citation type="submission" date="2013-09" db="EMBL/GenBank/DDBJ databases">
        <title>Complete genome sequence of Corynebacterium doosanense CAU 212(T) (=DSM 45436(T)), isolated from activated sludge.</title>
        <authorList>
            <person name="Schaffert L."/>
            <person name="Albersmeier A."/>
            <person name="Kalinowski J."/>
            <person name="Ruckert C."/>
        </authorList>
    </citation>
    <scope>NUCLEOTIDE SEQUENCE [LARGE SCALE GENOMIC DNA]</scope>
    <source>
        <strain evidence="10 11">CAU 212</strain>
    </source>
</reference>
<keyword evidence="6" id="KW-0560">Oxidoreductase</keyword>
<evidence type="ECO:0000256" key="7">
    <source>
        <dbReference type="ARBA" id="ARBA00023033"/>
    </source>
</evidence>
<dbReference type="GO" id="GO:0018580">
    <property type="term" value="F:nitronate monooxygenase activity"/>
    <property type="evidence" value="ECO:0007669"/>
    <property type="project" value="InterPro"/>
</dbReference>
<proteinExistence type="inferred from homology"/>
<dbReference type="PANTHER" id="PTHR42747:SF3">
    <property type="entry name" value="NITRONATE MONOOXYGENASE-RELATED"/>
    <property type="match status" value="1"/>
</dbReference>
<gene>
    <name evidence="10" type="ORF">CDOO_04605</name>
</gene>
<dbReference type="RefSeq" id="WP_018021872.1">
    <property type="nucleotide sequence ID" value="NZ_AQUX01000004.1"/>
</dbReference>
<comment type="catalytic activity">
    <reaction evidence="9">
        <text>3 propionate 3-nitronate + 3 O2 + H2O = 3 3-oxopropanoate + 2 nitrate + nitrite + H2O2 + 3 H(+)</text>
        <dbReference type="Rhea" id="RHEA:57332"/>
        <dbReference type="ChEBI" id="CHEBI:15377"/>
        <dbReference type="ChEBI" id="CHEBI:15378"/>
        <dbReference type="ChEBI" id="CHEBI:15379"/>
        <dbReference type="ChEBI" id="CHEBI:16240"/>
        <dbReference type="ChEBI" id="CHEBI:16301"/>
        <dbReference type="ChEBI" id="CHEBI:17632"/>
        <dbReference type="ChEBI" id="CHEBI:33190"/>
        <dbReference type="ChEBI" id="CHEBI:136067"/>
    </reaction>
</comment>
<dbReference type="Pfam" id="PF03060">
    <property type="entry name" value="NMO"/>
    <property type="match status" value="1"/>
</dbReference>
<organism evidence="10 11">
    <name type="scientific">Corynebacterium doosanense CAU 212 = DSM 45436</name>
    <dbReference type="NCBI Taxonomy" id="558173"/>
    <lineage>
        <taxon>Bacteria</taxon>
        <taxon>Bacillati</taxon>
        <taxon>Actinomycetota</taxon>
        <taxon>Actinomycetes</taxon>
        <taxon>Mycobacteriales</taxon>
        <taxon>Corynebacteriaceae</taxon>
        <taxon>Corynebacterium</taxon>
    </lineage>
</organism>
<evidence type="ECO:0000256" key="9">
    <source>
        <dbReference type="ARBA" id="ARBA00049401"/>
    </source>
</evidence>
<keyword evidence="11" id="KW-1185">Reference proteome</keyword>
<keyword evidence="4" id="KW-0285">Flavoprotein</keyword>
<dbReference type="CDD" id="cd04730">
    <property type="entry name" value="NPD_like"/>
    <property type="match status" value="1"/>
</dbReference>
<protein>
    <recommendedName>
        <fullName evidence="8">Propionate 3-nitronate monooxygenase</fullName>
    </recommendedName>
</protein>
<comment type="similarity">
    <text evidence="2">Belongs to the nitronate monooxygenase family. NMO class I subfamily.</text>
</comment>
<dbReference type="InterPro" id="IPR004136">
    <property type="entry name" value="NMO"/>
</dbReference>
<evidence type="ECO:0000256" key="8">
    <source>
        <dbReference type="ARBA" id="ARBA00031155"/>
    </source>
</evidence>
<dbReference type="HOGENOM" id="CLU_038732_5_1_11"/>
<dbReference type="PANTHER" id="PTHR42747">
    <property type="entry name" value="NITRONATE MONOOXYGENASE-RELATED"/>
    <property type="match status" value="1"/>
</dbReference>
<keyword evidence="5" id="KW-0288">FMN</keyword>
<dbReference type="Proteomes" id="UP000029914">
    <property type="component" value="Chromosome"/>
</dbReference>
<dbReference type="AlphaFoldDB" id="A0A097IEQ3"/>
<keyword evidence="3" id="KW-0216">Detoxification</keyword>
<evidence type="ECO:0000256" key="3">
    <source>
        <dbReference type="ARBA" id="ARBA00022575"/>
    </source>
</evidence>
<dbReference type="EMBL" id="CP006764">
    <property type="protein sequence ID" value="AIT60611.1"/>
    <property type="molecule type" value="Genomic_DNA"/>
</dbReference>
<evidence type="ECO:0000313" key="11">
    <source>
        <dbReference type="Proteomes" id="UP000029914"/>
    </source>
</evidence>
<dbReference type="eggNOG" id="COG2070">
    <property type="taxonomic scope" value="Bacteria"/>
</dbReference>
<keyword evidence="7" id="KW-0503">Monooxygenase</keyword>
<name>A0A097IEQ3_9CORY</name>
<evidence type="ECO:0000256" key="1">
    <source>
        <dbReference type="ARBA" id="ARBA00001917"/>
    </source>
</evidence>
<evidence type="ECO:0000256" key="6">
    <source>
        <dbReference type="ARBA" id="ARBA00023002"/>
    </source>
</evidence>